<evidence type="ECO:0000313" key="2">
    <source>
        <dbReference type="Proteomes" id="UP000295375"/>
    </source>
</evidence>
<sequence length="283" mass="30955">MSSSPLTTVLPTMPFLCALESLGVVRVDGPDRQKFLQGQLTCDVNALLPGTHLTGASCNPQGRVRAFFHLLADDEAIYLVIPATMIAPFLDAIKKYAAFFKTKLNDVSSDYRVIGLVGEQRPLAGISAALHYDEQRRLVLQTASEPAPENTQPARYWQLLDIDQKVPTIVPENSEKLLPHHINLAQIGTVNFKKGCYTGQEIIARMEFRGTPKTHLQKGLVKAEDLKIGQEITSGDRAEGELVTIVPLGDGRQAVLCTVNDAALSSDLRVSSESLPILELVDR</sequence>
<dbReference type="GO" id="GO:0016226">
    <property type="term" value="P:iron-sulfur cluster assembly"/>
    <property type="evidence" value="ECO:0007669"/>
    <property type="project" value="TreeGrafter"/>
</dbReference>
<dbReference type="InterPro" id="IPR017703">
    <property type="entry name" value="YgfZ/GCV_T_CS"/>
</dbReference>
<dbReference type="InterPro" id="IPR045179">
    <property type="entry name" value="YgfZ/GcvT"/>
</dbReference>
<reference evidence="1 2" key="1">
    <citation type="submission" date="2019-03" db="EMBL/GenBank/DDBJ databases">
        <title>Genomic Encyclopedia of Type Strains, Phase IV (KMG-IV): sequencing the most valuable type-strain genomes for metagenomic binning, comparative biology and taxonomic classification.</title>
        <authorList>
            <person name="Goeker M."/>
        </authorList>
    </citation>
    <scope>NUCLEOTIDE SEQUENCE [LARGE SCALE GENOMIC DNA]</scope>
    <source>
        <strain evidence="1 2">DSM 103792</strain>
    </source>
</reference>
<keyword evidence="2" id="KW-1185">Reference proteome</keyword>
<name>A0A4R6UUL2_9GAMM</name>
<dbReference type="Proteomes" id="UP000295375">
    <property type="component" value="Unassembled WGS sequence"/>
</dbReference>
<dbReference type="PANTHER" id="PTHR22602:SF0">
    <property type="entry name" value="TRANSFERASE CAF17, MITOCHONDRIAL-RELATED"/>
    <property type="match status" value="1"/>
</dbReference>
<dbReference type="EMBL" id="SNYM01000001">
    <property type="protein sequence ID" value="TDQ51048.1"/>
    <property type="molecule type" value="Genomic_DNA"/>
</dbReference>
<gene>
    <name evidence="1" type="ORF">EV696_10117</name>
</gene>
<dbReference type="PANTHER" id="PTHR22602">
    <property type="entry name" value="TRANSFERASE CAF17, MITOCHONDRIAL-RELATED"/>
    <property type="match status" value="1"/>
</dbReference>
<dbReference type="NCBIfam" id="TIGR03317">
    <property type="entry name" value="ygfZ_signature"/>
    <property type="match status" value="1"/>
</dbReference>
<evidence type="ECO:0000313" key="1">
    <source>
        <dbReference type="EMBL" id="TDQ51048.1"/>
    </source>
</evidence>
<dbReference type="AlphaFoldDB" id="A0A4R6UUL2"/>
<dbReference type="SUPFAM" id="SSF103025">
    <property type="entry name" value="Folate-binding domain"/>
    <property type="match status" value="1"/>
</dbReference>
<comment type="caution">
    <text evidence="1">The sequence shown here is derived from an EMBL/GenBank/DDBJ whole genome shotgun (WGS) entry which is preliminary data.</text>
</comment>
<dbReference type="Gene3D" id="2.40.30.160">
    <property type="match status" value="1"/>
</dbReference>
<accession>A0A4R6UUL2</accession>
<protein>
    <submittedName>
        <fullName evidence="1">Uncharacterized protein</fullName>
    </submittedName>
</protein>
<proteinExistence type="predicted"/>
<dbReference type="RefSeq" id="WP_162848129.1">
    <property type="nucleotide sequence ID" value="NZ_CP037953.1"/>
</dbReference>
<organism evidence="1 2">
    <name type="scientific">Permianibacter aggregans</name>
    <dbReference type="NCBI Taxonomy" id="1510150"/>
    <lineage>
        <taxon>Bacteria</taxon>
        <taxon>Pseudomonadati</taxon>
        <taxon>Pseudomonadota</taxon>
        <taxon>Gammaproteobacteria</taxon>
        <taxon>Pseudomonadales</taxon>
        <taxon>Pseudomonadaceae</taxon>
        <taxon>Permianibacter</taxon>
    </lineage>
</organism>
<dbReference type="Gene3D" id="3.30.70.1400">
    <property type="entry name" value="Aminomethyltransferase beta-barrel domains"/>
    <property type="match status" value="1"/>
</dbReference>